<keyword evidence="4 6" id="KW-1133">Transmembrane helix</keyword>
<dbReference type="GO" id="GO:0042970">
    <property type="term" value="F:homoserine transmembrane transporter activity"/>
    <property type="evidence" value="ECO:0007669"/>
    <property type="project" value="TreeGrafter"/>
</dbReference>
<evidence type="ECO:0000256" key="5">
    <source>
        <dbReference type="ARBA" id="ARBA00023136"/>
    </source>
</evidence>
<keyword evidence="8" id="KW-1185">Reference proteome</keyword>
<dbReference type="GO" id="GO:0005886">
    <property type="term" value="C:plasma membrane"/>
    <property type="evidence" value="ECO:0007669"/>
    <property type="project" value="UniProtKB-SubCell"/>
</dbReference>
<feature type="transmembrane region" description="Helical" evidence="6">
    <location>
        <begin position="191"/>
        <end position="209"/>
    </location>
</feature>
<evidence type="ECO:0000256" key="4">
    <source>
        <dbReference type="ARBA" id="ARBA00022989"/>
    </source>
</evidence>
<dbReference type="Pfam" id="PF01810">
    <property type="entry name" value="LysE"/>
    <property type="match status" value="1"/>
</dbReference>
<dbReference type="PANTHER" id="PTHR30086:SF5">
    <property type="entry name" value="HOMOGENTISATE EXPORT PROTEIN"/>
    <property type="match status" value="1"/>
</dbReference>
<keyword evidence="2" id="KW-1003">Cell membrane</keyword>
<proteinExistence type="predicted"/>
<evidence type="ECO:0000313" key="8">
    <source>
        <dbReference type="Proteomes" id="UP000289758"/>
    </source>
</evidence>
<dbReference type="AlphaFoldDB" id="A0A4Q1AY41"/>
<feature type="transmembrane region" description="Helical" evidence="6">
    <location>
        <begin position="75"/>
        <end position="97"/>
    </location>
</feature>
<keyword evidence="3 6" id="KW-0812">Transmembrane</keyword>
<dbReference type="Proteomes" id="UP000289758">
    <property type="component" value="Unassembled WGS sequence"/>
</dbReference>
<gene>
    <name evidence="7" type="ORF">CRV07_06465</name>
</gene>
<dbReference type="PANTHER" id="PTHR30086">
    <property type="entry name" value="ARGININE EXPORTER PROTEIN ARGO"/>
    <property type="match status" value="1"/>
</dbReference>
<keyword evidence="5 6" id="KW-0472">Membrane</keyword>
<accession>A0A4Q1AY41</accession>
<dbReference type="OrthoDB" id="9804822at2"/>
<comment type="caution">
    <text evidence="7">The sequence shown here is derived from an EMBL/GenBank/DDBJ whole genome shotgun (WGS) entry which is preliminary data.</text>
</comment>
<sequence>MLDLINFTLLLVFIPTFFFVSITPGMCMTLALSMGMSIGLKRTFYMMYGELLGVGLVATSSVIGVATIMLKYPTIFLFLKYGGGLYLGYLGIQMWMSKGKMALKLDKSCQYDISKKSLAMQGFITAIANPKGWAFFIALLPPFIDEKLPMISQLPILILMILSLEFSCLIIYASGGSTLRKILQNSSNVKLINKIAGTMMIGIGIWLASS</sequence>
<protein>
    <submittedName>
        <fullName evidence="7">Threonine transporter RhtB</fullName>
    </submittedName>
</protein>
<evidence type="ECO:0000256" key="1">
    <source>
        <dbReference type="ARBA" id="ARBA00004651"/>
    </source>
</evidence>
<reference evidence="7 8" key="1">
    <citation type="submission" date="2017-10" db="EMBL/GenBank/DDBJ databases">
        <title>Genomics of the genus Arcobacter.</title>
        <authorList>
            <person name="Perez-Cataluna A."/>
            <person name="Figueras M.J."/>
        </authorList>
    </citation>
    <scope>NUCLEOTIDE SEQUENCE [LARGE SCALE GENOMIC DNA]</scope>
    <source>
        <strain evidence="7 8">CECT 8441</strain>
    </source>
</reference>
<dbReference type="PIRSF" id="PIRSF006324">
    <property type="entry name" value="LeuE"/>
    <property type="match status" value="1"/>
</dbReference>
<evidence type="ECO:0000256" key="6">
    <source>
        <dbReference type="SAM" id="Phobius"/>
    </source>
</evidence>
<feature type="transmembrane region" description="Helical" evidence="6">
    <location>
        <begin position="6"/>
        <end position="32"/>
    </location>
</feature>
<evidence type="ECO:0000256" key="2">
    <source>
        <dbReference type="ARBA" id="ARBA00022475"/>
    </source>
</evidence>
<comment type="subcellular location">
    <subcellularLocation>
        <location evidence="1">Cell membrane</location>
        <topology evidence="1">Multi-pass membrane protein</topology>
    </subcellularLocation>
</comment>
<evidence type="ECO:0000313" key="7">
    <source>
        <dbReference type="EMBL" id="RXK06336.1"/>
    </source>
</evidence>
<evidence type="ECO:0000256" key="3">
    <source>
        <dbReference type="ARBA" id="ARBA00022692"/>
    </source>
</evidence>
<dbReference type="InterPro" id="IPR001123">
    <property type="entry name" value="LeuE-type"/>
</dbReference>
<name>A0A4Q1AY41_9BACT</name>
<feature type="transmembrane region" description="Helical" evidence="6">
    <location>
        <begin position="156"/>
        <end position="179"/>
    </location>
</feature>
<dbReference type="EMBL" id="PDKK01000004">
    <property type="protein sequence ID" value="RXK06336.1"/>
    <property type="molecule type" value="Genomic_DNA"/>
</dbReference>
<feature type="transmembrane region" description="Helical" evidence="6">
    <location>
        <begin position="44"/>
        <end position="69"/>
    </location>
</feature>
<organism evidence="7 8">
    <name type="scientific">Halarcobacter ebronensis</name>
    <dbReference type="NCBI Taxonomy" id="1462615"/>
    <lineage>
        <taxon>Bacteria</taxon>
        <taxon>Pseudomonadati</taxon>
        <taxon>Campylobacterota</taxon>
        <taxon>Epsilonproteobacteria</taxon>
        <taxon>Campylobacterales</taxon>
        <taxon>Arcobacteraceae</taxon>
        <taxon>Halarcobacter</taxon>
    </lineage>
</organism>
<feature type="transmembrane region" description="Helical" evidence="6">
    <location>
        <begin position="118"/>
        <end position="144"/>
    </location>
</feature>